<organism evidence="1 2">
    <name type="scientific">Candidatus Sulfotelmatobacter kueseliae</name>
    <dbReference type="NCBI Taxonomy" id="2042962"/>
    <lineage>
        <taxon>Bacteria</taxon>
        <taxon>Pseudomonadati</taxon>
        <taxon>Acidobacteriota</taxon>
        <taxon>Terriglobia</taxon>
        <taxon>Terriglobales</taxon>
        <taxon>Candidatus Korobacteraceae</taxon>
        <taxon>Candidatus Sulfotelmatobacter</taxon>
    </lineage>
</organism>
<dbReference type="Proteomes" id="UP000238701">
    <property type="component" value="Unassembled WGS sequence"/>
</dbReference>
<dbReference type="OrthoDB" id="673863at2"/>
<reference evidence="2" key="1">
    <citation type="submission" date="2018-02" db="EMBL/GenBank/DDBJ databases">
        <authorList>
            <person name="Hausmann B."/>
        </authorList>
    </citation>
    <scope>NUCLEOTIDE SEQUENCE [LARGE SCALE GENOMIC DNA]</scope>
    <source>
        <strain evidence="2">Peat soil MAG SbA1</strain>
    </source>
</reference>
<evidence type="ECO:0000313" key="2">
    <source>
        <dbReference type="Proteomes" id="UP000238701"/>
    </source>
</evidence>
<dbReference type="InterPro" id="IPR029044">
    <property type="entry name" value="Nucleotide-diphossugar_trans"/>
</dbReference>
<gene>
    <name evidence="1" type="ORF">SBA1_610019</name>
</gene>
<dbReference type="SUPFAM" id="SSF53448">
    <property type="entry name" value="Nucleotide-diphospho-sugar transferases"/>
    <property type="match status" value="1"/>
</dbReference>
<protein>
    <submittedName>
        <fullName evidence="1">Uncharacterized protein</fullName>
    </submittedName>
</protein>
<evidence type="ECO:0000313" key="1">
    <source>
        <dbReference type="EMBL" id="SPF45889.1"/>
    </source>
</evidence>
<dbReference type="EMBL" id="OMOD01000157">
    <property type="protein sequence ID" value="SPF45889.1"/>
    <property type="molecule type" value="Genomic_DNA"/>
</dbReference>
<proteinExistence type="predicted"/>
<accession>A0A2U3L284</accession>
<dbReference type="AlphaFoldDB" id="A0A2U3L284"/>
<name>A0A2U3L284_9BACT</name>
<sequence length="325" mass="37696">MSTKQSLVDCVYIATSIRDARFTRTCVASVRRYYPSIPIRLLVGERHQCWLERELRQYWGVETVGIPGGDYGWGFVKLEALFGPPVAPVGERFLMLDPDTVLTGPIFDVWEGSRAPFLVDEEEQTEANMRHLSYDWDQLRRFDPNTRRPEFVFNSGQWFGTAGVLKRDDFSPWVEWTKPRRLRYPQYFFPGEMGVLVYVLNHKVMLEGLAVERRKILCFPPHGMDGLNAEIIANRTGPTRVIHWSGNRKIRQRAMIGADVLAYFEELYFQRVPAGHVRYVFAVCGHYLTLCTLRLGVMAKMRFRITLAYFRKKNPEKQRSASAGQ</sequence>